<protein>
    <submittedName>
        <fullName evidence="1">Uncharacterized protein</fullName>
    </submittedName>
</protein>
<name>A0A251QX74_PRUPE</name>
<dbReference type="Proteomes" id="UP000006882">
    <property type="component" value="Chromosome G1"/>
</dbReference>
<organism evidence="1 2">
    <name type="scientific">Prunus persica</name>
    <name type="common">Peach</name>
    <name type="synonym">Amygdalus persica</name>
    <dbReference type="NCBI Taxonomy" id="3760"/>
    <lineage>
        <taxon>Eukaryota</taxon>
        <taxon>Viridiplantae</taxon>
        <taxon>Streptophyta</taxon>
        <taxon>Embryophyta</taxon>
        <taxon>Tracheophyta</taxon>
        <taxon>Spermatophyta</taxon>
        <taxon>Magnoliopsida</taxon>
        <taxon>eudicotyledons</taxon>
        <taxon>Gunneridae</taxon>
        <taxon>Pentapetalae</taxon>
        <taxon>rosids</taxon>
        <taxon>fabids</taxon>
        <taxon>Rosales</taxon>
        <taxon>Rosaceae</taxon>
        <taxon>Amygdaloideae</taxon>
        <taxon>Amygdaleae</taxon>
        <taxon>Prunus</taxon>
    </lineage>
</organism>
<evidence type="ECO:0000313" key="1">
    <source>
        <dbReference type="EMBL" id="ONI28358.1"/>
    </source>
</evidence>
<accession>A0A251QX74</accession>
<proteinExistence type="predicted"/>
<sequence>MGLIWFCNPMTSATMEIKGWIFLLTAIWLQKDVTGNLLLNLKMDFLPCGKMALAT</sequence>
<dbReference type="AlphaFoldDB" id="A0A251QX74"/>
<dbReference type="EMBL" id="CM007651">
    <property type="protein sequence ID" value="ONI28358.1"/>
    <property type="molecule type" value="Genomic_DNA"/>
</dbReference>
<reference evidence="1 2" key="1">
    <citation type="journal article" date="2013" name="Nat. Genet.">
        <title>The high-quality draft genome of peach (Prunus persica) identifies unique patterns of genetic diversity, domestication and genome evolution.</title>
        <authorList>
            <consortium name="International Peach Genome Initiative"/>
            <person name="Verde I."/>
            <person name="Abbott A.G."/>
            <person name="Scalabrin S."/>
            <person name="Jung S."/>
            <person name="Shu S."/>
            <person name="Marroni F."/>
            <person name="Zhebentyayeva T."/>
            <person name="Dettori M.T."/>
            <person name="Grimwood J."/>
            <person name="Cattonaro F."/>
            <person name="Zuccolo A."/>
            <person name="Rossini L."/>
            <person name="Jenkins J."/>
            <person name="Vendramin E."/>
            <person name="Meisel L.A."/>
            <person name="Decroocq V."/>
            <person name="Sosinski B."/>
            <person name="Prochnik S."/>
            <person name="Mitros T."/>
            <person name="Policriti A."/>
            <person name="Cipriani G."/>
            <person name="Dondini L."/>
            <person name="Ficklin S."/>
            <person name="Goodstein D.M."/>
            <person name="Xuan P."/>
            <person name="Del Fabbro C."/>
            <person name="Aramini V."/>
            <person name="Copetti D."/>
            <person name="Gonzalez S."/>
            <person name="Horner D.S."/>
            <person name="Falchi R."/>
            <person name="Lucas S."/>
            <person name="Mica E."/>
            <person name="Maldonado J."/>
            <person name="Lazzari B."/>
            <person name="Bielenberg D."/>
            <person name="Pirona R."/>
            <person name="Miculan M."/>
            <person name="Barakat A."/>
            <person name="Testolin R."/>
            <person name="Stella A."/>
            <person name="Tartarini S."/>
            <person name="Tonutti P."/>
            <person name="Arus P."/>
            <person name="Orellana A."/>
            <person name="Wells C."/>
            <person name="Main D."/>
            <person name="Vizzotto G."/>
            <person name="Silva H."/>
            <person name="Salamini F."/>
            <person name="Schmutz J."/>
            <person name="Morgante M."/>
            <person name="Rokhsar D.S."/>
        </authorList>
    </citation>
    <scope>NUCLEOTIDE SEQUENCE [LARGE SCALE GENOMIC DNA]</scope>
    <source>
        <strain evidence="2">cv. Nemared</strain>
    </source>
</reference>
<dbReference type="Gramene" id="ONI28358">
    <property type="protein sequence ID" value="ONI28358"/>
    <property type="gene ID" value="PRUPE_1G139400"/>
</dbReference>
<evidence type="ECO:0000313" key="2">
    <source>
        <dbReference type="Proteomes" id="UP000006882"/>
    </source>
</evidence>
<gene>
    <name evidence="1" type="ORF">PRUPE_1G139400</name>
</gene>
<keyword evidence="2" id="KW-1185">Reference proteome</keyword>